<feature type="transmembrane region" description="Helical" evidence="1">
    <location>
        <begin position="133"/>
        <end position="157"/>
    </location>
</feature>
<accession>A0A0D0ATM9</accession>
<keyword evidence="1" id="KW-1133">Transmembrane helix</keyword>
<keyword evidence="1" id="KW-0472">Membrane</keyword>
<evidence type="ECO:0000313" key="2">
    <source>
        <dbReference type="EMBL" id="KIK53840.1"/>
    </source>
</evidence>
<keyword evidence="1" id="KW-0812">Transmembrane</keyword>
<protein>
    <submittedName>
        <fullName evidence="2">Uncharacterized protein</fullName>
    </submittedName>
</protein>
<evidence type="ECO:0000256" key="1">
    <source>
        <dbReference type="SAM" id="Phobius"/>
    </source>
</evidence>
<dbReference type="OrthoDB" id="3225366at2759"/>
<reference evidence="2 3" key="1">
    <citation type="submission" date="2014-04" db="EMBL/GenBank/DDBJ databases">
        <title>Evolutionary Origins and Diversification of the Mycorrhizal Mutualists.</title>
        <authorList>
            <consortium name="DOE Joint Genome Institute"/>
            <consortium name="Mycorrhizal Genomics Consortium"/>
            <person name="Kohler A."/>
            <person name="Kuo A."/>
            <person name="Nagy L.G."/>
            <person name="Floudas D."/>
            <person name="Copeland A."/>
            <person name="Barry K.W."/>
            <person name="Cichocki N."/>
            <person name="Veneault-Fourrey C."/>
            <person name="LaButti K."/>
            <person name="Lindquist E.A."/>
            <person name="Lipzen A."/>
            <person name="Lundell T."/>
            <person name="Morin E."/>
            <person name="Murat C."/>
            <person name="Riley R."/>
            <person name="Ohm R."/>
            <person name="Sun H."/>
            <person name="Tunlid A."/>
            <person name="Henrissat B."/>
            <person name="Grigoriev I.V."/>
            <person name="Hibbett D.S."/>
            <person name="Martin F."/>
        </authorList>
    </citation>
    <scope>NUCLEOTIDE SEQUENCE [LARGE SCALE GENOMIC DNA]</scope>
    <source>
        <strain evidence="2 3">FD-317 M1</strain>
    </source>
</reference>
<name>A0A0D0ATM9_9AGAR</name>
<evidence type="ECO:0000313" key="3">
    <source>
        <dbReference type="Proteomes" id="UP000053593"/>
    </source>
</evidence>
<keyword evidence="3" id="KW-1185">Reference proteome</keyword>
<dbReference type="HOGENOM" id="CLU_114617_0_0_1"/>
<organism evidence="2 3">
    <name type="scientific">Collybiopsis luxurians FD-317 M1</name>
    <dbReference type="NCBI Taxonomy" id="944289"/>
    <lineage>
        <taxon>Eukaryota</taxon>
        <taxon>Fungi</taxon>
        <taxon>Dikarya</taxon>
        <taxon>Basidiomycota</taxon>
        <taxon>Agaricomycotina</taxon>
        <taxon>Agaricomycetes</taxon>
        <taxon>Agaricomycetidae</taxon>
        <taxon>Agaricales</taxon>
        <taxon>Marasmiineae</taxon>
        <taxon>Omphalotaceae</taxon>
        <taxon>Collybiopsis</taxon>
        <taxon>Collybiopsis luxurians</taxon>
    </lineage>
</organism>
<feature type="transmembrane region" description="Helical" evidence="1">
    <location>
        <begin position="163"/>
        <end position="184"/>
    </location>
</feature>
<sequence length="194" mass="21394">MSSQFHERRSETPLVNEELLPVFEAVQRSWEATLQSAPLVSTLLAATASQLLGTVLSNGTQLSSVGLKTCLFFSYGAIIFNIGATISSFVLSEIISSIPVLVKLNKIKLSEQIKHTPSISLLELVLRKTSYRLLLLHWLGCFILGIISLLMQVLIYVGFNEGTVFTVLMSIGGFISIAPIIYLFQDNTKDQLED</sequence>
<proteinExistence type="predicted"/>
<dbReference type="EMBL" id="KN834823">
    <property type="protein sequence ID" value="KIK53840.1"/>
    <property type="molecule type" value="Genomic_DNA"/>
</dbReference>
<dbReference type="AlphaFoldDB" id="A0A0D0ATM9"/>
<dbReference type="Proteomes" id="UP000053593">
    <property type="component" value="Unassembled WGS sequence"/>
</dbReference>
<gene>
    <name evidence="2" type="ORF">GYMLUDRAFT_1024858</name>
</gene>